<accession>X1B5F0</accession>
<comment type="caution">
    <text evidence="1">The sequence shown here is derived from an EMBL/GenBank/DDBJ whole genome shotgun (WGS) entry which is preliminary data.</text>
</comment>
<sequence>MCHRCENKCKPKCPCDSPKKHCKPANIDTKCTLADIEFRDGATPSDSNTAVGIDRLVCCVNLRWSILNKQTNEVLSRTDVYDFFPGLPSSIDSQASDPVVQWDEFENRFIGTVWEQVNFNFDSLITVETPEGISGEYKAASSSQYVGPFDLPGVEIVPADPLNADTPLVNDLTGKIALIAADGFATTSTNKCNNALAKGA</sequence>
<dbReference type="AlphaFoldDB" id="X1B5F0"/>
<dbReference type="EMBL" id="BART01008013">
    <property type="protein sequence ID" value="GAG67261.1"/>
    <property type="molecule type" value="Genomic_DNA"/>
</dbReference>
<feature type="non-terminal residue" evidence="1">
    <location>
        <position position="200"/>
    </location>
</feature>
<name>X1B5F0_9ZZZZ</name>
<proteinExistence type="predicted"/>
<evidence type="ECO:0000313" key="1">
    <source>
        <dbReference type="EMBL" id="GAG67261.1"/>
    </source>
</evidence>
<protein>
    <submittedName>
        <fullName evidence="1">Uncharacterized protein</fullName>
    </submittedName>
</protein>
<reference evidence="1" key="1">
    <citation type="journal article" date="2014" name="Front. Microbiol.">
        <title>High frequency of phylogenetically diverse reductive dehalogenase-homologous genes in deep subseafloor sedimentary metagenomes.</title>
        <authorList>
            <person name="Kawai M."/>
            <person name="Futagami T."/>
            <person name="Toyoda A."/>
            <person name="Takaki Y."/>
            <person name="Nishi S."/>
            <person name="Hori S."/>
            <person name="Arai W."/>
            <person name="Tsubouchi T."/>
            <person name="Morono Y."/>
            <person name="Uchiyama I."/>
            <person name="Ito T."/>
            <person name="Fujiyama A."/>
            <person name="Inagaki F."/>
            <person name="Takami H."/>
        </authorList>
    </citation>
    <scope>NUCLEOTIDE SEQUENCE</scope>
    <source>
        <strain evidence="1">Expedition CK06-06</strain>
    </source>
</reference>
<gene>
    <name evidence="1" type="ORF">S01H4_18104</name>
</gene>
<organism evidence="1">
    <name type="scientific">marine sediment metagenome</name>
    <dbReference type="NCBI Taxonomy" id="412755"/>
    <lineage>
        <taxon>unclassified sequences</taxon>
        <taxon>metagenomes</taxon>
        <taxon>ecological metagenomes</taxon>
    </lineage>
</organism>